<name>A0A0D0A5X7_9AGAM</name>
<reference evidence="2 3" key="1">
    <citation type="submission" date="2014-04" db="EMBL/GenBank/DDBJ databases">
        <authorList>
            <consortium name="DOE Joint Genome Institute"/>
            <person name="Kuo A."/>
            <person name="Ruytinx J."/>
            <person name="Rineau F."/>
            <person name="Colpaert J."/>
            <person name="Kohler A."/>
            <person name="Nagy L.G."/>
            <person name="Floudas D."/>
            <person name="Copeland A."/>
            <person name="Barry K.W."/>
            <person name="Cichocki N."/>
            <person name="Veneault-Fourrey C."/>
            <person name="LaButti K."/>
            <person name="Lindquist E.A."/>
            <person name="Lipzen A."/>
            <person name="Lundell T."/>
            <person name="Morin E."/>
            <person name="Murat C."/>
            <person name="Sun H."/>
            <person name="Tunlid A."/>
            <person name="Henrissat B."/>
            <person name="Grigoriev I.V."/>
            <person name="Hibbett D.S."/>
            <person name="Martin F."/>
            <person name="Nordberg H.P."/>
            <person name="Cantor M.N."/>
            <person name="Hua S.X."/>
        </authorList>
    </citation>
    <scope>NUCLEOTIDE SEQUENCE [LARGE SCALE GENOMIC DNA]</scope>
    <source>
        <strain evidence="2 3">UH-Slu-Lm8-n1</strain>
    </source>
</reference>
<feature type="region of interest" description="Disordered" evidence="1">
    <location>
        <begin position="27"/>
        <end position="56"/>
    </location>
</feature>
<feature type="compositionally biased region" description="Polar residues" evidence="1">
    <location>
        <begin position="32"/>
        <end position="55"/>
    </location>
</feature>
<dbReference type="AlphaFoldDB" id="A0A0D0A5X7"/>
<gene>
    <name evidence="2" type="ORF">CY34DRAFT_810822</name>
</gene>
<dbReference type="EMBL" id="KN835484">
    <property type="protein sequence ID" value="KIK36976.1"/>
    <property type="molecule type" value="Genomic_DNA"/>
</dbReference>
<proteinExistence type="predicted"/>
<dbReference type="HOGENOM" id="CLU_172017_0_0_1"/>
<keyword evidence="3" id="KW-1185">Reference proteome</keyword>
<dbReference type="Proteomes" id="UP000054485">
    <property type="component" value="Unassembled WGS sequence"/>
</dbReference>
<protein>
    <submittedName>
        <fullName evidence="2">Uncharacterized protein</fullName>
    </submittedName>
</protein>
<accession>A0A0D0A5X7</accession>
<evidence type="ECO:0000313" key="2">
    <source>
        <dbReference type="EMBL" id="KIK36976.1"/>
    </source>
</evidence>
<sequence length="82" mass="8331">MSGTQPGPSTSVQRQPAVALPSQAIQGDFLTPANTSIPLPSTSEPRSVQPPSGNSAPIIAGDFSFSIFEQAAALPPSSHSQS</sequence>
<evidence type="ECO:0000256" key="1">
    <source>
        <dbReference type="SAM" id="MobiDB-lite"/>
    </source>
</evidence>
<dbReference type="InParanoid" id="A0A0D0A5X7"/>
<reference evidence="3" key="2">
    <citation type="submission" date="2015-01" db="EMBL/GenBank/DDBJ databases">
        <title>Evolutionary Origins and Diversification of the Mycorrhizal Mutualists.</title>
        <authorList>
            <consortium name="DOE Joint Genome Institute"/>
            <consortium name="Mycorrhizal Genomics Consortium"/>
            <person name="Kohler A."/>
            <person name="Kuo A."/>
            <person name="Nagy L.G."/>
            <person name="Floudas D."/>
            <person name="Copeland A."/>
            <person name="Barry K.W."/>
            <person name="Cichocki N."/>
            <person name="Veneault-Fourrey C."/>
            <person name="LaButti K."/>
            <person name="Lindquist E.A."/>
            <person name="Lipzen A."/>
            <person name="Lundell T."/>
            <person name="Morin E."/>
            <person name="Murat C."/>
            <person name="Riley R."/>
            <person name="Ohm R."/>
            <person name="Sun H."/>
            <person name="Tunlid A."/>
            <person name="Henrissat B."/>
            <person name="Grigoriev I.V."/>
            <person name="Hibbett D.S."/>
            <person name="Martin F."/>
        </authorList>
    </citation>
    <scope>NUCLEOTIDE SEQUENCE [LARGE SCALE GENOMIC DNA]</scope>
    <source>
        <strain evidence="3">UH-Slu-Lm8-n1</strain>
    </source>
</reference>
<evidence type="ECO:0000313" key="3">
    <source>
        <dbReference type="Proteomes" id="UP000054485"/>
    </source>
</evidence>
<feature type="non-terminal residue" evidence="2">
    <location>
        <position position="82"/>
    </location>
</feature>
<organism evidence="2 3">
    <name type="scientific">Suillus luteus UH-Slu-Lm8-n1</name>
    <dbReference type="NCBI Taxonomy" id="930992"/>
    <lineage>
        <taxon>Eukaryota</taxon>
        <taxon>Fungi</taxon>
        <taxon>Dikarya</taxon>
        <taxon>Basidiomycota</taxon>
        <taxon>Agaricomycotina</taxon>
        <taxon>Agaricomycetes</taxon>
        <taxon>Agaricomycetidae</taxon>
        <taxon>Boletales</taxon>
        <taxon>Suillineae</taxon>
        <taxon>Suillaceae</taxon>
        <taxon>Suillus</taxon>
    </lineage>
</organism>